<organism evidence="2 3">
    <name type="scientific">Corynespora cassiicola Philippines</name>
    <dbReference type="NCBI Taxonomy" id="1448308"/>
    <lineage>
        <taxon>Eukaryota</taxon>
        <taxon>Fungi</taxon>
        <taxon>Dikarya</taxon>
        <taxon>Ascomycota</taxon>
        <taxon>Pezizomycotina</taxon>
        <taxon>Dothideomycetes</taxon>
        <taxon>Pleosporomycetidae</taxon>
        <taxon>Pleosporales</taxon>
        <taxon>Corynesporascaceae</taxon>
        <taxon>Corynespora</taxon>
    </lineage>
</organism>
<name>A0A2T2N637_CORCC</name>
<reference evidence="2 3" key="1">
    <citation type="journal article" date="2018" name="Front. Microbiol.">
        <title>Genome-Wide Analysis of Corynespora cassiicola Leaf Fall Disease Putative Effectors.</title>
        <authorList>
            <person name="Lopez D."/>
            <person name="Ribeiro S."/>
            <person name="Label P."/>
            <person name="Fumanal B."/>
            <person name="Venisse J.S."/>
            <person name="Kohler A."/>
            <person name="de Oliveira R.R."/>
            <person name="Labutti K."/>
            <person name="Lipzen A."/>
            <person name="Lail K."/>
            <person name="Bauer D."/>
            <person name="Ohm R.A."/>
            <person name="Barry K.W."/>
            <person name="Spatafora J."/>
            <person name="Grigoriev I.V."/>
            <person name="Martin F.M."/>
            <person name="Pujade-Renaud V."/>
        </authorList>
    </citation>
    <scope>NUCLEOTIDE SEQUENCE [LARGE SCALE GENOMIC DNA]</scope>
    <source>
        <strain evidence="2 3">Philippines</strain>
    </source>
</reference>
<evidence type="ECO:0000256" key="1">
    <source>
        <dbReference type="SAM" id="SignalP"/>
    </source>
</evidence>
<gene>
    <name evidence="2" type="ORF">BS50DRAFT_593596</name>
</gene>
<sequence length="168" mass="19224">MAYRLLRLPLRLLLLLFLALLEAHEEELSTKRDIQTEALRNRGFRVRQDNAPTLLRAKAIKTLTTPTPSVALQIRPARAIAAMVFMLLRYLTCDEFQELPFPRSRRVAIWDNRDLGVLVEDVGIDIHGSTSLRGLASLWITIIRFNITTTTEGPLWESLPQSFETLEL</sequence>
<keyword evidence="1" id="KW-0732">Signal</keyword>
<feature type="chain" id="PRO_5015680205" evidence="1">
    <location>
        <begin position="24"/>
        <end position="168"/>
    </location>
</feature>
<accession>A0A2T2N637</accession>
<proteinExistence type="predicted"/>
<dbReference type="Proteomes" id="UP000240883">
    <property type="component" value="Unassembled WGS sequence"/>
</dbReference>
<dbReference type="EMBL" id="KZ678148">
    <property type="protein sequence ID" value="PSN60488.1"/>
    <property type="molecule type" value="Genomic_DNA"/>
</dbReference>
<dbReference type="AlphaFoldDB" id="A0A2T2N637"/>
<keyword evidence="3" id="KW-1185">Reference proteome</keyword>
<evidence type="ECO:0000313" key="3">
    <source>
        <dbReference type="Proteomes" id="UP000240883"/>
    </source>
</evidence>
<feature type="signal peptide" evidence="1">
    <location>
        <begin position="1"/>
        <end position="23"/>
    </location>
</feature>
<protein>
    <submittedName>
        <fullName evidence="2">Uncharacterized protein</fullName>
    </submittedName>
</protein>
<evidence type="ECO:0000313" key="2">
    <source>
        <dbReference type="EMBL" id="PSN60488.1"/>
    </source>
</evidence>